<dbReference type="PANTHER" id="PTHR43523:SF2">
    <property type="entry name" value="GLUCOSE-1-PHOSPHATE ADENYLYLTRANSFERASE"/>
    <property type="match status" value="1"/>
</dbReference>
<protein>
    <submittedName>
        <fullName evidence="11">Glucose-1-phosphate adenylyltransferase</fullName>
    </submittedName>
</protein>
<evidence type="ECO:0000259" key="9">
    <source>
        <dbReference type="Pfam" id="PF00483"/>
    </source>
</evidence>
<dbReference type="InterPro" id="IPR005836">
    <property type="entry name" value="ADP_Glu_pyroP_CS"/>
</dbReference>
<evidence type="ECO:0000256" key="7">
    <source>
        <dbReference type="ARBA" id="ARBA00023056"/>
    </source>
</evidence>
<dbReference type="PANTHER" id="PTHR43523">
    <property type="entry name" value="GLUCOSE-1-PHOSPHATE ADENYLYLTRANSFERASE-RELATED"/>
    <property type="match status" value="1"/>
</dbReference>
<keyword evidence="4 11" id="KW-0548">Nucleotidyltransferase</keyword>
<evidence type="ECO:0000256" key="8">
    <source>
        <dbReference type="ARBA" id="ARBA00023277"/>
    </source>
</evidence>
<name>A0A849STK0_UNCEI</name>
<dbReference type="Gene3D" id="2.160.10.10">
    <property type="entry name" value="Hexapeptide repeat proteins"/>
    <property type="match status" value="1"/>
</dbReference>
<evidence type="ECO:0000313" key="11">
    <source>
        <dbReference type="EMBL" id="NOT34710.1"/>
    </source>
</evidence>
<dbReference type="InterPro" id="IPR056818">
    <property type="entry name" value="GlmU/GlgC-like_hexapep"/>
</dbReference>
<gene>
    <name evidence="11" type="ORF">HOP12_11145</name>
</gene>
<keyword evidence="5" id="KW-0547">Nucleotide-binding</keyword>
<proteinExistence type="inferred from homology"/>
<evidence type="ECO:0000259" key="10">
    <source>
        <dbReference type="Pfam" id="PF24894"/>
    </source>
</evidence>
<dbReference type="InterPro" id="IPR029044">
    <property type="entry name" value="Nucleotide-diphossugar_trans"/>
</dbReference>
<dbReference type="Proteomes" id="UP000580839">
    <property type="component" value="Unassembled WGS sequence"/>
</dbReference>
<accession>A0A849STK0</accession>
<dbReference type="InterPro" id="IPR011831">
    <property type="entry name" value="ADP-Glc_PPase"/>
</dbReference>
<comment type="similarity">
    <text evidence="1">Belongs to the bacterial/plant glucose-1-phosphate adenylyltransferase family.</text>
</comment>
<evidence type="ECO:0000256" key="6">
    <source>
        <dbReference type="ARBA" id="ARBA00022840"/>
    </source>
</evidence>
<organism evidence="11 12">
    <name type="scientific">Eiseniibacteriota bacterium</name>
    <dbReference type="NCBI Taxonomy" id="2212470"/>
    <lineage>
        <taxon>Bacteria</taxon>
        <taxon>Candidatus Eiseniibacteriota</taxon>
    </lineage>
</organism>
<dbReference type="AlphaFoldDB" id="A0A849STK0"/>
<dbReference type="SUPFAM" id="SSF53448">
    <property type="entry name" value="Nucleotide-diphospho-sugar transferases"/>
    <property type="match status" value="1"/>
</dbReference>
<feature type="domain" description="Glucose-1-phosphate adenylyltransferase/Bifunctional protein GlmU-like C-terminal hexapeptide" evidence="10">
    <location>
        <begin position="287"/>
        <end position="358"/>
    </location>
</feature>
<dbReference type="CDD" id="cd04651">
    <property type="entry name" value="LbH_G1P_AT_C"/>
    <property type="match status" value="1"/>
</dbReference>
<dbReference type="PROSITE" id="PS00809">
    <property type="entry name" value="ADP_GLC_PYROPHOSPH_2"/>
    <property type="match status" value="1"/>
</dbReference>
<dbReference type="Pfam" id="PF00483">
    <property type="entry name" value="NTP_transferase"/>
    <property type="match status" value="1"/>
</dbReference>
<keyword evidence="3 11" id="KW-0808">Transferase</keyword>
<evidence type="ECO:0000256" key="5">
    <source>
        <dbReference type="ARBA" id="ARBA00022741"/>
    </source>
</evidence>
<keyword evidence="7" id="KW-0320">Glycogen biosynthesis</keyword>
<dbReference type="InterPro" id="IPR005835">
    <property type="entry name" value="NTP_transferase_dom"/>
</dbReference>
<sequence>MAHTMAVVLSGGGGERLSVLTSERAVSAVPFGGKYRIIDFVLSNCCHSGLERVAVLTQHAPTSLHDHIGSGRAWDLDRRTGGVQLLQPYLTREHAGWYRGTADALAQNWDVLGGSGAANTLVLSGDHVYKMDYRALLRTHEESGARVTLAVTAVEPDESWRFGMVAMDRNGRVTALEEKPRQSSLRLASMGIYLFDTEVLGEAIAKQPVDLVLDVLRPLIEKGERVFAHEHTGYWDDVGTLKTFYETNLGLLAREPRLVLNDGRWPILTRDEERPPVQLLPGAMLDGALIANGCRVSGRIRNSILFPGVTVGADAEIVDSVIMQDVTIGAGARVDRAIVDKYVRVGASARVGDGLAMDVPELAWLHGLTLVGKDCVLPDHARVGRQAILGVGASSSDFVDGAIAVARVVPDRVSLTGSS</sequence>
<dbReference type="Gene3D" id="3.90.550.10">
    <property type="entry name" value="Spore Coat Polysaccharide Biosynthesis Protein SpsA, Chain A"/>
    <property type="match status" value="1"/>
</dbReference>
<dbReference type="CDD" id="cd02508">
    <property type="entry name" value="ADP_Glucose_PP"/>
    <property type="match status" value="1"/>
</dbReference>
<dbReference type="GO" id="GO:0008878">
    <property type="term" value="F:glucose-1-phosphate adenylyltransferase activity"/>
    <property type="evidence" value="ECO:0007669"/>
    <property type="project" value="InterPro"/>
</dbReference>
<evidence type="ECO:0000256" key="2">
    <source>
        <dbReference type="ARBA" id="ARBA00022600"/>
    </source>
</evidence>
<dbReference type="Pfam" id="PF24894">
    <property type="entry name" value="Hexapep_GlmU"/>
    <property type="match status" value="1"/>
</dbReference>
<reference evidence="11 12" key="1">
    <citation type="submission" date="2020-04" db="EMBL/GenBank/DDBJ databases">
        <title>Metagenomic profiling of ammonia- and methane-oxidizing microorganisms in a Dutch drinking water treatment plant.</title>
        <authorList>
            <person name="Poghosyan L."/>
            <person name="Leucker S."/>
        </authorList>
    </citation>
    <scope>NUCLEOTIDE SEQUENCE [LARGE SCALE GENOMIC DNA]</scope>
    <source>
        <strain evidence="11">S-RSF-IL-03</strain>
    </source>
</reference>
<evidence type="ECO:0000256" key="3">
    <source>
        <dbReference type="ARBA" id="ARBA00022679"/>
    </source>
</evidence>
<keyword evidence="2" id="KW-0321">Glycogen metabolism</keyword>
<dbReference type="InterPro" id="IPR011004">
    <property type="entry name" value="Trimer_LpxA-like_sf"/>
</dbReference>
<evidence type="ECO:0000256" key="4">
    <source>
        <dbReference type="ARBA" id="ARBA00022695"/>
    </source>
</evidence>
<evidence type="ECO:0000256" key="1">
    <source>
        <dbReference type="ARBA" id="ARBA00010443"/>
    </source>
</evidence>
<keyword evidence="6" id="KW-0067">ATP-binding</keyword>
<dbReference type="GO" id="GO:0005524">
    <property type="term" value="F:ATP binding"/>
    <property type="evidence" value="ECO:0007669"/>
    <property type="project" value="UniProtKB-KW"/>
</dbReference>
<feature type="domain" description="Nucleotidyl transferase" evidence="9">
    <location>
        <begin position="6"/>
        <end position="251"/>
    </location>
</feature>
<evidence type="ECO:0000313" key="12">
    <source>
        <dbReference type="Proteomes" id="UP000580839"/>
    </source>
</evidence>
<dbReference type="EMBL" id="JABFRW010000141">
    <property type="protein sequence ID" value="NOT34710.1"/>
    <property type="molecule type" value="Genomic_DNA"/>
</dbReference>
<keyword evidence="8" id="KW-0119">Carbohydrate metabolism</keyword>
<dbReference type="SUPFAM" id="SSF51161">
    <property type="entry name" value="Trimeric LpxA-like enzymes"/>
    <property type="match status" value="1"/>
</dbReference>
<dbReference type="GO" id="GO:0005978">
    <property type="term" value="P:glycogen biosynthetic process"/>
    <property type="evidence" value="ECO:0007669"/>
    <property type="project" value="UniProtKB-KW"/>
</dbReference>
<comment type="caution">
    <text evidence="11">The sequence shown here is derived from an EMBL/GenBank/DDBJ whole genome shotgun (WGS) entry which is preliminary data.</text>
</comment>